<evidence type="ECO:0000256" key="4">
    <source>
        <dbReference type="ARBA" id="ARBA00022692"/>
    </source>
</evidence>
<dbReference type="PRINTS" id="PR00303">
    <property type="entry name" value="SECYTRNLCASE"/>
</dbReference>
<evidence type="ECO:0000313" key="15">
    <source>
        <dbReference type="Proteomes" id="UP000321721"/>
    </source>
</evidence>
<dbReference type="Pfam" id="PF00344">
    <property type="entry name" value="SecY"/>
    <property type="match status" value="1"/>
</dbReference>
<dbReference type="GO" id="GO:0006605">
    <property type="term" value="P:protein targeting"/>
    <property type="evidence" value="ECO:0007669"/>
    <property type="project" value="UniProtKB-UniRule"/>
</dbReference>
<dbReference type="OrthoDB" id="9809248at2"/>
<proteinExistence type="inferred from homology"/>
<evidence type="ECO:0000256" key="5">
    <source>
        <dbReference type="ARBA" id="ARBA00022927"/>
    </source>
</evidence>
<comment type="caution">
    <text evidence="14">The sequence shown here is derived from an EMBL/GenBank/DDBJ whole genome shotgun (WGS) entry which is preliminary data.</text>
</comment>
<evidence type="ECO:0000256" key="13">
    <source>
        <dbReference type="RuleBase" id="RU004349"/>
    </source>
</evidence>
<organism evidence="14 15">
    <name type="scientific">Vicingus serpentipes</name>
    <dbReference type="NCBI Taxonomy" id="1926625"/>
    <lineage>
        <taxon>Bacteria</taxon>
        <taxon>Pseudomonadati</taxon>
        <taxon>Bacteroidota</taxon>
        <taxon>Flavobacteriia</taxon>
        <taxon>Flavobacteriales</taxon>
        <taxon>Vicingaceae</taxon>
        <taxon>Vicingus</taxon>
    </lineage>
</organism>
<accession>A0A5C6S148</accession>
<dbReference type="Gene3D" id="1.10.3370.10">
    <property type="entry name" value="SecY subunit domain"/>
    <property type="match status" value="1"/>
</dbReference>
<keyword evidence="5 10" id="KW-0653">Protein transport</keyword>
<evidence type="ECO:0000256" key="7">
    <source>
        <dbReference type="ARBA" id="ARBA00023010"/>
    </source>
</evidence>
<dbReference type="InterPro" id="IPR030659">
    <property type="entry name" value="SecY_CS"/>
</dbReference>
<sequence>MKKFLETIKNIWSIEDLRARIITTLGLLLVYRLGSYVVLPGVDSTMLEAANANNSGGGLLDLINIFAGGAFSRASIFALGIMPYISASIVIQLLGMAIPYFQRLQKEGESGRRKINQITRFLTIIITAFQAPGYIASQITTHQGVVPNDGPMWWFSTVLLLITGTMFVMWIGERITEKGIGNGISLLIMIGIVANLPSAFVFEIASRFGIGGVGGPIVLLIEVALLLFVVVLSILLVQGTRRIPVQYAKRIVGNKQYGGVRQYIPLKVNAAGVMPIIFAQAIMFIPLTLAGFGEGGVTSWFVTTFSNPNSFAYNLTFALMIIAFTYFYTAVTVNPNQMADEMKRNGGFVPGIKPGKKTAEFIDNVMSRITLPGSIFLALVAILPAFAMLGGVNQAFAYFYGGTSLLIMVGVILDTLQQIESHLLMRHYDGLMKTGKIKGRSSTGMGMAG</sequence>
<evidence type="ECO:0000256" key="9">
    <source>
        <dbReference type="ARBA" id="ARBA00039733"/>
    </source>
</evidence>
<dbReference type="HAMAP" id="MF_01465">
    <property type="entry name" value="SecY"/>
    <property type="match status" value="1"/>
</dbReference>
<feature type="transmembrane region" description="Helical" evidence="10">
    <location>
        <begin position="217"/>
        <end position="237"/>
    </location>
</feature>
<evidence type="ECO:0000256" key="2">
    <source>
        <dbReference type="ARBA" id="ARBA00005751"/>
    </source>
</evidence>
<feature type="transmembrane region" description="Helical" evidence="10">
    <location>
        <begin position="184"/>
        <end position="205"/>
    </location>
</feature>
<keyword evidence="8 10" id="KW-0472">Membrane</keyword>
<keyword evidence="6 10" id="KW-1133">Transmembrane helix</keyword>
<evidence type="ECO:0000256" key="11">
    <source>
        <dbReference type="RuleBase" id="RU000537"/>
    </source>
</evidence>
<evidence type="ECO:0000256" key="10">
    <source>
        <dbReference type="HAMAP-Rule" id="MF_01465"/>
    </source>
</evidence>
<dbReference type="PANTHER" id="PTHR10906">
    <property type="entry name" value="SECY/SEC61-ALPHA FAMILY MEMBER"/>
    <property type="match status" value="1"/>
</dbReference>
<feature type="transmembrane region" description="Helical" evidence="10">
    <location>
        <begin position="395"/>
        <end position="416"/>
    </location>
</feature>
<name>A0A5C6S148_9FLAO</name>
<feature type="transmembrane region" description="Helical" evidence="10">
    <location>
        <begin position="76"/>
        <end position="101"/>
    </location>
</feature>
<evidence type="ECO:0000256" key="6">
    <source>
        <dbReference type="ARBA" id="ARBA00022989"/>
    </source>
</evidence>
<feature type="transmembrane region" description="Helical" evidence="10">
    <location>
        <begin position="271"/>
        <end position="292"/>
    </location>
</feature>
<evidence type="ECO:0000256" key="3">
    <source>
        <dbReference type="ARBA" id="ARBA00022448"/>
    </source>
</evidence>
<evidence type="ECO:0000256" key="1">
    <source>
        <dbReference type="ARBA" id="ARBA00004141"/>
    </source>
</evidence>
<comment type="similarity">
    <text evidence="2 10 13">Belongs to the SecY/SEC61-alpha family.</text>
</comment>
<feature type="transmembrane region" description="Helical" evidence="10">
    <location>
        <begin position="121"/>
        <end position="140"/>
    </location>
</feature>
<dbReference type="InterPro" id="IPR023201">
    <property type="entry name" value="SecY_dom_sf"/>
</dbReference>
<dbReference type="AlphaFoldDB" id="A0A5C6S148"/>
<feature type="transmembrane region" description="Helical" evidence="10">
    <location>
        <begin position="152"/>
        <end position="172"/>
    </location>
</feature>
<gene>
    <name evidence="10 14" type="primary">secY</name>
    <name evidence="14" type="ORF">FRY74_03850</name>
</gene>
<dbReference type="GO" id="GO:0065002">
    <property type="term" value="P:intracellular protein transmembrane transport"/>
    <property type="evidence" value="ECO:0007669"/>
    <property type="project" value="UniProtKB-UniRule"/>
</dbReference>
<evidence type="ECO:0000256" key="8">
    <source>
        <dbReference type="ARBA" id="ARBA00023136"/>
    </source>
</evidence>
<dbReference type="Proteomes" id="UP000321721">
    <property type="component" value="Unassembled WGS sequence"/>
</dbReference>
<dbReference type="PROSITE" id="PS00755">
    <property type="entry name" value="SECY_1"/>
    <property type="match status" value="1"/>
</dbReference>
<feature type="transmembrane region" description="Helical" evidence="10">
    <location>
        <begin position="21"/>
        <end position="39"/>
    </location>
</feature>
<evidence type="ECO:0000313" key="14">
    <source>
        <dbReference type="EMBL" id="TXB67332.1"/>
    </source>
</evidence>
<dbReference type="FunFam" id="1.10.3370.10:FF:000001">
    <property type="entry name" value="Preprotein translocase subunit SecY"/>
    <property type="match status" value="1"/>
</dbReference>
<dbReference type="InterPro" id="IPR002208">
    <property type="entry name" value="SecY/SEC61-alpha"/>
</dbReference>
<dbReference type="RefSeq" id="WP_147098766.1">
    <property type="nucleotide sequence ID" value="NZ_VOOS01000001.1"/>
</dbReference>
<dbReference type="PIRSF" id="PIRSF004557">
    <property type="entry name" value="SecY"/>
    <property type="match status" value="1"/>
</dbReference>
<keyword evidence="3 10" id="KW-0813">Transport</keyword>
<dbReference type="GO" id="GO:0005886">
    <property type="term" value="C:plasma membrane"/>
    <property type="evidence" value="ECO:0007669"/>
    <property type="project" value="UniProtKB-SubCell"/>
</dbReference>
<feature type="transmembrane region" description="Helical" evidence="10">
    <location>
        <begin position="369"/>
        <end position="389"/>
    </location>
</feature>
<feature type="transmembrane region" description="Helical" evidence="10">
    <location>
        <begin position="312"/>
        <end position="334"/>
    </location>
</feature>
<dbReference type="PROSITE" id="PS00756">
    <property type="entry name" value="SECY_2"/>
    <property type="match status" value="1"/>
</dbReference>
<keyword evidence="15" id="KW-1185">Reference proteome</keyword>
<dbReference type="SUPFAM" id="SSF103491">
    <property type="entry name" value="Preprotein translocase SecY subunit"/>
    <property type="match status" value="1"/>
</dbReference>
<evidence type="ECO:0000256" key="12">
    <source>
        <dbReference type="RuleBase" id="RU003484"/>
    </source>
</evidence>
<comment type="subunit">
    <text evidence="10">Component of the Sec protein translocase complex. Heterotrimer consisting of SecY, SecE and SecG subunits. The heterotrimers can form oligomers, although 1 heterotrimer is thought to be able to translocate proteins. Interacts with the ribosome. Interacts with SecDF, and other proteins may be involved. Interacts with SecA.</text>
</comment>
<comment type="subcellular location">
    <subcellularLocation>
        <location evidence="10">Cell membrane</location>
        <topology evidence="10">Multi-pass membrane protein</topology>
    </subcellularLocation>
    <subcellularLocation>
        <location evidence="1 12">Membrane</location>
        <topology evidence="1 12">Multi-pass membrane protein</topology>
    </subcellularLocation>
</comment>
<dbReference type="EMBL" id="VOOS01000001">
    <property type="protein sequence ID" value="TXB67332.1"/>
    <property type="molecule type" value="Genomic_DNA"/>
</dbReference>
<keyword evidence="7 10" id="KW-0811">Translocation</keyword>
<dbReference type="GO" id="GO:0043952">
    <property type="term" value="P:protein transport by the Sec complex"/>
    <property type="evidence" value="ECO:0007669"/>
    <property type="project" value="UniProtKB-UniRule"/>
</dbReference>
<dbReference type="NCBIfam" id="TIGR00967">
    <property type="entry name" value="3a0501s007"/>
    <property type="match status" value="1"/>
</dbReference>
<dbReference type="InterPro" id="IPR026593">
    <property type="entry name" value="SecY"/>
</dbReference>
<protein>
    <recommendedName>
        <fullName evidence="9 10">Protein translocase subunit SecY</fullName>
    </recommendedName>
</protein>
<comment type="function">
    <text evidence="10 11">The central subunit of the protein translocation channel SecYEG. Consists of two halves formed by TMs 1-5 and 6-10. These two domains form a lateral gate at the front which open onto the bilayer between TMs 2 and 7, and are clamped together by SecE at the back. The channel is closed by both a pore ring composed of hydrophobic SecY resides and a short helix (helix 2A) on the extracellular side of the membrane which forms a plug. The plug probably moves laterally to allow the channel to open. The ring and the pore may move independently.</text>
</comment>
<reference evidence="14 15" key="1">
    <citation type="submission" date="2019-08" db="EMBL/GenBank/DDBJ databases">
        <title>Genome of Vicingus serpentipes NCIMB 15042.</title>
        <authorList>
            <person name="Bowman J.P."/>
        </authorList>
    </citation>
    <scope>NUCLEOTIDE SEQUENCE [LARGE SCALE GENOMIC DNA]</scope>
    <source>
        <strain evidence="14 15">NCIMB 15042</strain>
    </source>
</reference>
<keyword evidence="10" id="KW-1003">Cell membrane</keyword>
<keyword evidence="4 10" id="KW-0812">Transmembrane</keyword>